<reference evidence="1" key="1">
    <citation type="journal article" date="2022" name="Front. Genet.">
        <title>Chromosome-Scale Assembly of the Dendrobium nobile Genome Provides Insights Into the Molecular Mechanism of the Biosynthesis of the Medicinal Active Ingredient of Dendrobium.</title>
        <authorList>
            <person name="Xu Q."/>
            <person name="Niu S.-C."/>
            <person name="Li K.-L."/>
            <person name="Zheng P.-J."/>
            <person name="Zhang X.-J."/>
            <person name="Jia Y."/>
            <person name="Liu Y."/>
            <person name="Niu Y.-X."/>
            <person name="Yu L.-H."/>
            <person name="Chen D.-F."/>
            <person name="Zhang G.-Q."/>
        </authorList>
    </citation>
    <scope>NUCLEOTIDE SEQUENCE</scope>
    <source>
        <tissue evidence="1">Leaf</tissue>
    </source>
</reference>
<proteinExistence type="predicted"/>
<sequence length="60" mass="6898">MFESCKLSYLVDMTPPIKIPWLSIVSGSSMYITYWSNVDLRILASNHGLPHPRGPHRLRD</sequence>
<gene>
    <name evidence="1" type="ORF">KFK09_013394</name>
</gene>
<protein>
    <submittedName>
        <fullName evidence="1">Uncharacterized protein</fullName>
    </submittedName>
</protein>
<dbReference type="EMBL" id="JAGYWB010000010">
    <property type="protein sequence ID" value="KAI0507272.1"/>
    <property type="molecule type" value="Genomic_DNA"/>
</dbReference>
<organism evidence="1 2">
    <name type="scientific">Dendrobium nobile</name>
    <name type="common">Orchid</name>
    <dbReference type="NCBI Taxonomy" id="94219"/>
    <lineage>
        <taxon>Eukaryota</taxon>
        <taxon>Viridiplantae</taxon>
        <taxon>Streptophyta</taxon>
        <taxon>Embryophyta</taxon>
        <taxon>Tracheophyta</taxon>
        <taxon>Spermatophyta</taxon>
        <taxon>Magnoliopsida</taxon>
        <taxon>Liliopsida</taxon>
        <taxon>Asparagales</taxon>
        <taxon>Orchidaceae</taxon>
        <taxon>Epidendroideae</taxon>
        <taxon>Malaxideae</taxon>
        <taxon>Dendrobiinae</taxon>
        <taxon>Dendrobium</taxon>
    </lineage>
</organism>
<dbReference type="AlphaFoldDB" id="A0A8T3B9H7"/>
<comment type="caution">
    <text evidence="1">The sequence shown here is derived from an EMBL/GenBank/DDBJ whole genome shotgun (WGS) entry which is preliminary data.</text>
</comment>
<keyword evidence="2" id="KW-1185">Reference proteome</keyword>
<dbReference type="Proteomes" id="UP000829196">
    <property type="component" value="Unassembled WGS sequence"/>
</dbReference>
<evidence type="ECO:0000313" key="2">
    <source>
        <dbReference type="Proteomes" id="UP000829196"/>
    </source>
</evidence>
<name>A0A8T3B9H7_DENNO</name>
<evidence type="ECO:0000313" key="1">
    <source>
        <dbReference type="EMBL" id="KAI0507272.1"/>
    </source>
</evidence>
<accession>A0A8T3B9H7</accession>